<accession>A0A8H9L8N2</accession>
<evidence type="ECO:0000313" key="2">
    <source>
        <dbReference type="Proteomes" id="UP000655589"/>
    </source>
</evidence>
<dbReference type="Proteomes" id="UP000655589">
    <property type="component" value="Unassembled WGS sequence"/>
</dbReference>
<dbReference type="EMBL" id="BMPT01000028">
    <property type="protein sequence ID" value="GGM43903.1"/>
    <property type="molecule type" value="Genomic_DNA"/>
</dbReference>
<keyword evidence="2" id="KW-1185">Reference proteome</keyword>
<evidence type="ECO:0000313" key="1">
    <source>
        <dbReference type="EMBL" id="GGM43903.1"/>
    </source>
</evidence>
<proteinExistence type="predicted"/>
<gene>
    <name evidence="1" type="ORF">GCM10010102_44200</name>
</gene>
<reference evidence="1" key="1">
    <citation type="journal article" date="2014" name="Int. J. Syst. Evol. Microbiol.">
        <title>Complete genome sequence of Corynebacterium casei LMG S-19264T (=DSM 44701T), isolated from a smear-ripened cheese.</title>
        <authorList>
            <consortium name="US DOE Joint Genome Institute (JGI-PGF)"/>
            <person name="Walter F."/>
            <person name="Albersmeier A."/>
            <person name="Kalinowski J."/>
            <person name="Ruckert C."/>
        </authorList>
    </citation>
    <scope>NUCLEOTIDE SEQUENCE</scope>
    <source>
        <strain evidence="1">JCM 3051</strain>
    </source>
</reference>
<name>A0A8H9L8N2_9MICO</name>
<dbReference type="AlphaFoldDB" id="A0A8H9L8N2"/>
<organism evidence="1 2">
    <name type="scientific">Promicromonospora citrea</name>
    <dbReference type="NCBI Taxonomy" id="43677"/>
    <lineage>
        <taxon>Bacteria</taxon>
        <taxon>Bacillati</taxon>
        <taxon>Actinomycetota</taxon>
        <taxon>Actinomycetes</taxon>
        <taxon>Micrococcales</taxon>
        <taxon>Promicromonosporaceae</taxon>
        <taxon>Promicromonospora</taxon>
    </lineage>
</organism>
<sequence length="42" mass="4460">MGHAVAQVELDVDAPATGSPRWDVAAEEQRALFLRAIAQGPD</sequence>
<reference evidence="1" key="2">
    <citation type="submission" date="2020-09" db="EMBL/GenBank/DDBJ databases">
        <authorList>
            <person name="Sun Q."/>
            <person name="Ohkuma M."/>
        </authorList>
    </citation>
    <scope>NUCLEOTIDE SEQUENCE</scope>
    <source>
        <strain evidence="1">JCM 3051</strain>
    </source>
</reference>
<dbReference type="RefSeq" id="WP_268241009.1">
    <property type="nucleotide sequence ID" value="NZ_BMPT01000028.1"/>
</dbReference>
<protein>
    <submittedName>
        <fullName evidence="1">Uncharacterized protein</fullName>
    </submittedName>
</protein>
<comment type="caution">
    <text evidence="1">The sequence shown here is derived from an EMBL/GenBank/DDBJ whole genome shotgun (WGS) entry which is preliminary data.</text>
</comment>